<dbReference type="eggNOG" id="ENOG502SJ3Q">
    <property type="taxonomic scope" value="Eukaryota"/>
</dbReference>
<keyword evidence="2" id="KW-0472">Membrane</keyword>
<dbReference type="Pfam" id="PF12505">
    <property type="entry name" value="DUF3712"/>
    <property type="match status" value="1"/>
</dbReference>
<evidence type="ECO:0000256" key="1">
    <source>
        <dbReference type="SAM" id="MobiDB-lite"/>
    </source>
</evidence>
<accession>A0A0A1UR85</accession>
<dbReference type="PANTHER" id="PTHR35895">
    <property type="entry name" value="CHROMOSOME 16, WHOLE GENOME SHOTGUN SEQUENCE"/>
    <property type="match status" value="1"/>
</dbReference>
<sequence length="447" mass="48441">MSNTPLALHNIAVDTKRLAVAPCMPSGEMGSNDHRKGDKAPDTPNRDAQAREEADVQSTNAPSVQHVSEKEQEQPAAQKKRQKAWLHCRRFYLWYLLGVIVFLVIFLPLLFKVIIPAIIQAIIAKQGIPLVTGEANTTSAEHVVLSVGTTLNTPLGATLDPFTLLLYDEKTKPFTPFFNLSIPKIHANKETDIQINTETMTVLNETELVSWANGLVDQDERQIWIRGDPKVHFGALSATPRVDRSVTVPGLKGLQGFGLKDVALMLPPDKDGRNVVGSATVPNWGSLHINVGNVSLNVYTGDVRIGLVTLYDVFLAPGNNTVYLNGTVDIDHVIQNLGPVLNSQAASLSRGLIEVNVTGNATFMNGQRVTYVEDILKGRKLTASLSITKLLSVLVGGLVGHGSDGDLVRVVGDLFGNESFVDHVAGHWNITKNASTKGTGSRAFSPW</sequence>
<name>A0A0A1UR85_9HYPO</name>
<dbReference type="InterPro" id="IPR022185">
    <property type="entry name" value="DUF3712"/>
</dbReference>
<protein>
    <submittedName>
        <fullName evidence="3">DUF3712 domain protein</fullName>
    </submittedName>
</protein>
<evidence type="ECO:0000313" key="4">
    <source>
        <dbReference type="Proteomes" id="UP000030151"/>
    </source>
</evidence>
<proteinExistence type="predicted"/>
<dbReference type="OrthoDB" id="10039566at2759"/>
<evidence type="ECO:0000256" key="2">
    <source>
        <dbReference type="SAM" id="Phobius"/>
    </source>
</evidence>
<gene>
    <name evidence="3" type="ORF">X797_008436</name>
</gene>
<organism evidence="3 4">
    <name type="scientific">Metarhizium robertsii</name>
    <dbReference type="NCBI Taxonomy" id="568076"/>
    <lineage>
        <taxon>Eukaryota</taxon>
        <taxon>Fungi</taxon>
        <taxon>Dikarya</taxon>
        <taxon>Ascomycota</taxon>
        <taxon>Pezizomycotina</taxon>
        <taxon>Sordariomycetes</taxon>
        <taxon>Hypocreomycetidae</taxon>
        <taxon>Hypocreales</taxon>
        <taxon>Clavicipitaceae</taxon>
        <taxon>Metarhizium</taxon>
    </lineage>
</organism>
<dbReference type="AlphaFoldDB" id="A0A0A1UR85"/>
<dbReference type="EMBL" id="JELW01000026">
    <property type="protein sequence ID" value="EXU98488.1"/>
    <property type="molecule type" value="Genomic_DNA"/>
</dbReference>
<dbReference type="Proteomes" id="UP000030151">
    <property type="component" value="Unassembled WGS sequence"/>
</dbReference>
<feature type="compositionally biased region" description="Basic and acidic residues" evidence="1">
    <location>
        <begin position="31"/>
        <end position="54"/>
    </location>
</feature>
<keyword evidence="2" id="KW-0812">Transmembrane</keyword>
<feature type="transmembrane region" description="Helical" evidence="2">
    <location>
        <begin position="91"/>
        <end position="111"/>
    </location>
</feature>
<reference evidence="3 4" key="1">
    <citation type="submission" date="2014-02" db="EMBL/GenBank/DDBJ databases">
        <title>The genome sequence of the entomopathogenic fungus Metarhizium robertsii ARSEF 2575.</title>
        <authorList>
            <person name="Giuliano Garisto Donzelli B."/>
            <person name="Roe B.A."/>
            <person name="Macmil S.L."/>
            <person name="Krasnoff S.B."/>
            <person name="Gibson D.M."/>
        </authorList>
    </citation>
    <scope>NUCLEOTIDE SEQUENCE [LARGE SCALE GENOMIC DNA]</scope>
    <source>
        <strain evidence="3 4">ARSEF 2575</strain>
    </source>
</reference>
<dbReference type="HOGENOM" id="CLU_035244_0_0_1"/>
<evidence type="ECO:0000313" key="3">
    <source>
        <dbReference type="EMBL" id="EXU98488.1"/>
    </source>
</evidence>
<dbReference type="PANTHER" id="PTHR35895:SF2">
    <property type="match status" value="1"/>
</dbReference>
<feature type="compositionally biased region" description="Polar residues" evidence="1">
    <location>
        <begin position="56"/>
        <end position="66"/>
    </location>
</feature>
<comment type="caution">
    <text evidence="3">The sequence shown here is derived from an EMBL/GenBank/DDBJ whole genome shotgun (WGS) entry which is preliminary data.</text>
</comment>
<dbReference type="InterPro" id="IPR046368">
    <property type="entry name" value="Tag1"/>
</dbReference>
<feature type="region of interest" description="Disordered" evidence="1">
    <location>
        <begin position="23"/>
        <end position="77"/>
    </location>
</feature>
<dbReference type="GO" id="GO:0000329">
    <property type="term" value="C:fungal-type vacuole membrane"/>
    <property type="evidence" value="ECO:0007669"/>
    <property type="project" value="InterPro"/>
</dbReference>
<keyword evidence="2" id="KW-1133">Transmembrane helix</keyword>